<dbReference type="AlphaFoldDB" id="D4MW10"/>
<evidence type="ECO:0000256" key="2">
    <source>
        <dbReference type="ARBA" id="ARBA00022741"/>
    </source>
</evidence>
<dbReference type="InterPro" id="IPR003439">
    <property type="entry name" value="ABC_transporter-like_ATP-bd"/>
</dbReference>
<evidence type="ECO:0000313" key="5">
    <source>
        <dbReference type="EMBL" id="CBL39576.1"/>
    </source>
</evidence>
<organism evidence="5 6">
    <name type="scientific">Anaerostipes hadrus</name>
    <dbReference type="NCBI Taxonomy" id="649756"/>
    <lineage>
        <taxon>Bacteria</taxon>
        <taxon>Bacillati</taxon>
        <taxon>Bacillota</taxon>
        <taxon>Clostridia</taxon>
        <taxon>Lachnospirales</taxon>
        <taxon>Lachnospiraceae</taxon>
        <taxon>Anaerostipes</taxon>
    </lineage>
</organism>
<dbReference type="SUPFAM" id="SSF52540">
    <property type="entry name" value="P-loop containing nucleoside triphosphate hydrolases"/>
    <property type="match status" value="1"/>
</dbReference>
<dbReference type="GO" id="GO:0005886">
    <property type="term" value="C:plasma membrane"/>
    <property type="evidence" value="ECO:0007669"/>
    <property type="project" value="TreeGrafter"/>
</dbReference>
<dbReference type="FunFam" id="3.40.50.300:FF:000032">
    <property type="entry name" value="Export ABC transporter ATP-binding protein"/>
    <property type="match status" value="1"/>
</dbReference>
<dbReference type="CDD" id="cd03255">
    <property type="entry name" value="ABC_MJ0796_LolCDE_FtsE"/>
    <property type="match status" value="1"/>
</dbReference>
<reference evidence="5 6" key="2">
    <citation type="submission" date="2010-03" db="EMBL/GenBank/DDBJ databases">
        <authorList>
            <person name="Pajon A."/>
        </authorList>
    </citation>
    <scope>NUCLEOTIDE SEQUENCE [LARGE SCALE GENOMIC DNA]</scope>
    <source>
        <strain evidence="5 6">SSC/2</strain>
    </source>
</reference>
<sequence length="234" mass="25865">MISVKNLKKTYLLGGEEVHALDDVSLSIKEHEFVAIIGQSGSGKSTFMNMLGCLDRPDSGEITLDGTDILKCKEKELSVIRNKKIGFIFQQFHLLPKLSALENVELPLIYQGMQTKKRREKAVKALKAVGLEKRMNHKPNQLSGGQQQRVAIARALVGEPSLILADEPTGNLDSRSGKEIMMLLHNLHEEGNTIVLITHDNNVAMEAPRQVQISDGKIIKDSGGEAEYEDHTSN</sequence>
<proteinExistence type="predicted"/>
<feature type="domain" description="ABC transporter" evidence="4">
    <location>
        <begin position="2"/>
        <end position="234"/>
    </location>
</feature>
<accession>D4MW10</accession>
<dbReference type="InterPro" id="IPR017871">
    <property type="entry name" value="ABC_transporter-like_CS"/>
</dbReference>
<evidence type="ECO:0000313" key="6">
    <source>
        <dbReference type="Proteomes" id="UP000008960"/>
    </source>
</evidence>
<dbReference type="PROSITE" id="PS00211">
    <property type="entry name" value="ABC_TRANSPORTER_1"/>
    <property type="match status" value="1"/>
</dbReference>
<keyword evidence="3" id="KW-0067">ATP-binding</keyword>
<dbReference type="Pfam" id="PF00005">
    <property type="entry name" value="ABC_tran"/>
    <property type="match status" value="1"/>
</dbReference>
<dbReference type="InterPro" id="IPR017911">
    <property type="entry name" value="MacB-like_ATP-bd"/>
</dbReference>
<keyword evidence="2" id="KW-0547">Nucleotide-binding</keyword>
<dbReference type="InterPro" id="IPR015854">
    <property type="entry name" value="ABC_transpr_LolD-like"/>
</dbReference>
<dbReference type="InterPro" id="IPR003593">
    <property type="entry name" value="AAA+_ATPase"/>
</dbReference>
<dbReference type="EMBL" id="FP929061">
    <property type="protein sequence ID" value="CBL39576.1"/>
    <property type="molecule type" value="Genomic_DNA"/>
</dbReference>
<dbReference type="RefSeq" id="WP_008393236.1">
    <property type="nucleotide sequence ID" value="NC_021016.1"/>
</dbReference>
<name>D4MW10_ANAHA</name>
<dbReference type="PANTHER" id="PTHR24220">
    <property type="entry name" value="IMPORT ATP-BINDING PROTEIN"/>
    <property type="match status" value="1"/>
</dbReference>
<dbReference type="GO" id="GO:0098796">
    <property type="term" value="C:membrane protein complex"/>
    <property type="evidence" value="ECO:0007669"/>
    <property type="project" value="UniProtKB-ARBA"/>
</dbReference>
<dbReference type="KEGG" id="bprl:CL2_27680"/>
<dbReference type="GO" id="GO:0022857">
    <property type="term" value="F:transmembrane transporter activity"/>
    <property type="evidence" value="ECO:0007669"/>
    <property type="project" value="TreeGrafter"/>
</dbReference>
<evidence type="ECO:0000259" key="4">
    <source>
        <dbReference type="PROSITE" id="PS50893"/>
    </source>
</evidence>
<dbReference type="PATRIC" id="fig|245018.3.peg.167"/>
<dbReference type="PROSITE" id="PS50893">
    <property type="entry name" value="ABC_TRANSPORTER_2"/>
    <property type="match status" value="1"/>
</dbReference>
<gene>
    <name evidence="5" type="ORF">CL2_27680</name>
</gene>
<keyword evidence="1" id="KW-0813">Transport</keyword>
<dbReference type="GO" id="GO:0005524">
    <property type="term" value="F:ATP binding"/>
    <property type="evidence" value="ECO:0007669"/>
    <property type="project" value="UniProtKB-KW"/>
</dbReference>
<evidence type="ECO:0000256" key="3">
    <source>
        <dbReference type="ARBA" id="ARBA00022840"/>
    </source>
</evidence>
<reference evidence="5 6" key="1">
    <citation type="submission" date="2010-03" db="EMBL/GenBank/DDBJ databases">
        <title>The genome sequence of Clostridiales sp. SSC/2.</title>
        <authorList>
            <consortium name="metaHIT consortium -- http://www.metahit.eu/"/>
            <person name="Pajon A."/>
            <person name="Turner K."/>
            <person name="Parkhill J."/>
            <person name="Duncan S."/>
            <person name="Flint H."/>
        </authorList>
    </citation>
    <scope>NUCLEOTIDE SEQUENCE [LARGE SCALE GENOMIC DNA]</scope>
    <source>
        <strain evidence="5 6">SSC/2</strain>
    </source>
</reference>
<protein>
    <submittedName>
        <fullName evidence="5">ABC-type antimicrobial peptide transport system, ATPase component</fullName>
    </submittedName>
</protein>
<dbReference type="PANTHER" id="PTHR24220:SF86">
    <property type="entry name" value="ABC TRANSPORTER ABCH.1"/>
    <property type="match status" value="1"/>
</dbReference>
<dbReference type="Gene3D" id="3.40.50.300">
    <property type="entry name" value="P-loop containing nucleotide triphosphate hydrolases"/>
    <property type="match status" value="1"/>
</dbReference>
<dbReference type="GO" id="GO:0016887">
    <property type="term" value="F:ATP hydrolysis activity"/>
    <property type="evidence" value="ECO:0007669"/>
    <property type="project" value="InterPro"/>
</dbReference>
<dbReference type="SMART" id="SM00382">
    <property type="entry name" value="AAA"/>
    <property type="match status" value="1"/>
</dbReference>
<evidence type="ECO:0000256" key="1">
    <source>
        <dbReference type="ARBA" id="ARBA00022448"/>
    </source>
</evidence>
<dbReference type="Proteomes" id="UP000008960">
    <property type="component" value="Chromosome"/>
</dbReference>
<dbReference type="InterPro" id="IPR027417">
    <property type="entry name" value="P-loop_NTPase"/>
</dbReference>